<dbReference type="PROSITE" id="PS00075">
    <property type="entry name" value="DHFR_1"/>
    <property type="match status" value="1"/>
</dbReference>
<comment type="caution">
    <text evidence="10">The sequence shown here is derived from an EMBL/GenBank/DDBJ whole genome shotgun (WGS) entry which is preliminary data.</text>
</comment>
<evidence type="ECO:0000256" key="8">
    <source>
        <dbReference type="RuleBase" id="RU004474"/>
    </source>
</evidence>
<dbReference type="PANTHER" id="PTHR48069">
    <property type="entry name" value="DIHYDROFOLATE REDUCTASE"/>
    <property type="match status" value="1"/>
</dbReference>
<dbReference type="InterPro" id="IPR024072">
    <property type="entry name" value="DHFR-like_dom_sf"/>
</dbReference>
<dbReference type="AlphaFoldDB" id="A0A837R8B8"/>
<keyword evidence="5 7" id="KW-0521">NADP</keyword>
<evidence type="ECO:0000313" key="11">
    <source>
        <dbReference type="Proteomes" id="UP000051020"/>
    </source>
</evidence>
<comment type="catalytic activity">
    <reaction evidence="7">
        <text>(6S)-5,6,7,8-tetrahydrofolate + NADP(+) = 7,8-dihydrofolate + NADPH + H(+)</text>
        <dbReference type="Rhea" id="RHEA:15009"/>
        <dbReference type="ChEBI" id="CHEBI:15378"/>
        <dbReference type="ChEBI" id="CHEBI:57451"/>
        <dbReference type="ChEBI" id="CHEBI:57453"/>
        <dbReference type="ChEBI" id="CHEBI:57783"/>
        <dbReference type="ChEBI" id="CHEBI:58349"/>
        <dbReference type="EC" id="1.5.1.3"/>
    </reaction>
</comment>
<dbReference type="InterPro" id="IPR001796">
    <property type="entry name" value="DHFR_dom"/>
</dbReference>
<keyword evidence="4 7" id="KW-0554">One-carbon metabolism</keyword>
<evidence type="ECO:0000313" key="10">
    <source>
        <dbReference type="EMBL" id="KRK23813.1"/>
    </source>
</evidence>
<sequence length="165" mass="18927">MTMIALIWAEDQNGLIGKQGQLPWHLPADMHRFKTLTTGHHVVMGRKTFMGFKRPLPHRTNWVLSQQSDLALPAGVQQLTDLAALKDLAAKNPDELIFVIGGAVVFQAVLPIADYLYRTRINARFDGDTWMPAIDYSQWQLVTKQVGTVDDKNRYPYEFDDFRRR</sequence>
<comment type="pathway">
    <text evidence="1 7">Cofactor biosynthesis; tetrahydrofolate biosynthesis; 5,6,7,8-tetrahydrofolate from 7,8-dihydrofolate: step 1/1.</text>
</comment>
<feature type="domain" description="DHFR" evidence="9">
    <location>
        <begin position="3"/>
        <end position="164"/>
    </location>
</feature>
<evidence type="ECO:0000256" key="1">
    <source>
        <dbReference type="ARBA" id="ARBA00004903"/>
    </source>
</evidence>
<dbReference type="PROSITE" id="PS51330">
    <property type="entry name" value="DHFR_2"/>
    <property type="match status" value="1"/>
</dbReference>
<evidence type="ECO:0000256" key="6">
    <source>
        <dbReference type="ARBA" id="ARBA00023002"/>
    </source>
</evidence>
<dbReference type="PRINTS" id="PR00070">
    <property type="entry name" value="DHFR"/>
</dbReference>
<dbReference type="GO" id="GO:0006730">
    <property type="term" value="P:one-carbon metabolic process"/>
    <property type="evidence" value="ECO:0007669"/>
    <property type="project" value="UniProtKB-KW"/>
</dbReference>
<gene>
    <name evidence="10" type="ORF">FD24_GL000788</name>
</gene>
<dbReference type="PANTHER" id="PTHR48069:SF3">
    <property type="entry name" value="DIHYDROFOLATE REDUCTASE"/>
    <property type="match status" value="1"/>
</dbReference>
<dbReference type="CDD" id="cd00209">
    <property type="entry name" value="DHFR"/>
    <property type="match status" value="1"/>
</dbReference>
<keyword evidence="6 7" id="KW-0560">Oxidoreductase</keyword>
<name>A0A837R8B8_LACPE</name>
<dbReference type="GO" id="GO:0046654">
    <property type="term" value="P:tetrahydrofolate biosynthetic process"/>
    <property type="evidence" value="ECO:0007669"/>
    <property type="project" value="UniProtKB-UniPathway"/>
</dbReference>
<dbReference type="PIRSF" id="PIRSF000194">
    <property type="entry name" value="DHFR"/>
    <property type="match status" value="1"/>
</dbReference>
<dbReference type="EMBL" id="AZCU01000013">
    <property type="protein sequence ID" value="KRK23813.1"/>
    <property type="molecule type" value="Genomic_DNA"/>
</dbReference>
<dbReference type="InterPro" id="IPR017925">
    <property type="entry name" value="DHFR_CS"/>
</dbReference>
<protein>
    <recommendedName>
        <fullName evidence="3 7">Dihydrofolate reductase</fullName>
        <ecNumber evidence="3 7">1.5.1.3</ecNumber>
    </recommendedName>
</protein>
<proteinExistence type="inferred from homology"/>
<dbReference type="UniPathway" id="UPA00077">
    <property type="reaction ID" value="UER00158"/>
</dbReference>
<evidence type="ECO:0000256" key="3">
    <source>
        <dbReference type="ARBA" id="ARBA00012856"/>
    </source>
</evidence>
<dbReference type="GO" id="GO:0046452">
    <property type="term" value="P:dihydrofolate metabolic process"/>
    <property type="evidence" value="ECO:0007669"/>
    <property type="project" value="TreeGrafter"/>
</dbReference>
<evidence type="ECO:0000256" key="5">
    <source>
        <dbReference type="ARBA" id="ARBA00022857"/>
    </source>
</evidence>
<comment type="function">
    <text evidence="7">Key enzyme in folate metabolism. Catalyzes an essential reaction for de novo glycine and purine synthesis, and for DNA precursor synthesis.</text>
</comment>
<dbReference type="Proteomes" id="UP000051020">
    <property type="component" value="Unassembled WGS sequence"/>
</dbReference>
<organism evidence="10 11">
    <name type="scientific">Lactiplantibacillus pentosus DSM 20314</name>
    <dbReference type="NCBI Taxonomy" id="1423791"/>
    <lineage>
        <taxon>Bacteria</taxon>
        <taxon>Bacillati</taxon>
        <taxon>Bacillota</taxon>
        <taxon>Bacilli</taxon>
        <taxon>Lactobacillales</taxon>
        <taxon>Lactobacillaceae</taxon>
        <taxon>Lactiplantibacillus</taxon>
    </lineage>
</organism>
<evidence type="ECO:0000256" key="4">
    <source>
        <dbReference type="ARBA" id="ARBA00022563"/>
    </source>
</evidence>
<dbReference type="Gene3D" id="3.40.430.10">
    <property type="entry name" value="Dihydrofolate Reductase, subunit A"/>
    <property type="match status" value="1"/>
</dbReference>
<dbReference type="SUPFAM" id="SSF53597">
    <property type="entry name" value="Dihydrofolate reductase-like"/>
    <property type="match status" value="1"/>
</dbReference>
<dbReference type="Pfam" id="PF00186">
    <property type="entry name" value="DHFR_1"/>
    <property type="match status" value="1"/>
</dbReference>
<evidence type="ECO:0000259" key="9">
    <source>
        <dbReference type="PROSITE" id="PS51330"/>
    </source>
</evidence>
<dbReference type="GO" id="GO:0005829">
    <property type="term" value="C:cytosol"/>
    <property type="evidence" value="ECO:0007669"/>
    <property type="project" value="TreeGrafter"/>
</dbReference>
<evidence type="ECO:0000256" key="2">
    <source>
        <dbReference type="ARBA" id="ARBA00009539"/>
    </source>
</evidence>
<accession>A0A837R8B8</accession>
<evidence type="ECO:0000256" key="7">
    <source>
        <dbReference type="PIRNR" id="PIRNR000194"/>
    </source>
</evidence>
<dbReference type="EC" id="1.5.1.3" evidence="3 7"/>
<dbReference type="GO" id="GO:0050661">
    <property type="term" value="F:NADP binding"/>
    <property type="evidence" value="ECO:0007669"/>
    <property type="project" value="InterPro"/>
</dbReference>
<dbReference type="InterPro" id="IPR012259">
    <property type="entry name" value="DHFR"/>
</dbReference>
<dbReference type="GO" id="GO:0046655">
    <property type="term" value="P:folic acid metabolic process"/>
    <property type="evidence" value="ECO:0007669"/>
    <property type="project" value="TreeGrafter"/>
</dbReference>
<dbReference type="GO" id="GO:0004146">
    <property type="term" value="F:dihydrofolate reductase activity"/>
    <property type="evidence" value="ECO:0007669"/>
    <property type="project" value="UniProtKB-EC"/>
</dbReference>
<reference evidence="10 11" key="1">
    <citation type="journal article" date="2015" name="Genome Announc.">
        <title>Expanding the biotechnology potential of lactobacilli through comparative genomics of 213 strains and associated genera.</title>
        <authorList>
            <person name="Sun Z."/>
            <person name="Harris H.M."/>
            <person name="McCann A."/>
            <person name="Guo C."/>
            <person name="Argimon S."/>
            <person name="Zhang W."/>
            <person name="Yang X."/>
            <person name="Jeffery I.B."/>
            <person name="Cooney J.C."/>
            <person name="Kagawa T.F."/>
            <person name="Liu W."/>
            <person name="Song Y."/>
            <person name="Salvetti E."/>
            <person name="Wrobel A."/>
            <person name="Rasinkangas P."/>
            <person name="Parkhill J."/>
            <person name="Rea M.C."/>
            <person name="O'Sullivan O."/>
            <person name="Ritari J."/>
            <person name="Douillard F.P."/>
            <person name="Paul Ross R."/>
            <person name="Yang R."/>
            <person name="Briner A.E."/>
            <person name="Felis G.E."/>
            <person name="de Vos W.M."/>
            <person name="Barrangou R."/>
            <person name="Klaenhammer T.R."/>
            <person name="Caufield P.W."/>
            <person name="Cui Y."/>
            <person name="Zhang H."/>
            <person name="O'Toole P.W."/>
        </authorList>
    </citation>
    <scope>NUCLEOTIDE SEQUENCE [LARGE SCALE GENOMIC DNA]</scope>
    <source>
        <strain evidence="10 11">DSM 20314</strain>
    </source>
</reference>
<comment type="similarity">
    <text evidence="2 7 8">Belongs to the dihydrofolate reductase family.</text>
</comment>